<proteinExistence type="inferred from homology"/>
<dbReference type="EMBL" id="BQKI01000073">
    <property type="protein sequence ID" value="GJN17362.1"/>
    <property type="molecule type" value="Genomic_DNA"/>
</dbReference>
<evidence type="ECO:0000256" key="6">
    <source>
        <dbReference type="PROSITE-ProRule" id="PRU00103"/>
    </source>
</evidence>
<reference evidence="9" key="1">
    <citation type="journal article" date="2018" name="DNA Res.">
        <title>Multiple hybrid de novo genome assembly of finger millet, an orphan allotetraploid crop.</title>
        <authorList>
            <person name="Hatakeyama M."/>
            <person name="Aluri S."/>
            <person name="Balachadran M.T."/>
            <person name="Sivarajan S.R."/>
            <person name="Patrignani A."/>
            <person name="Gruter S."/>
            <person name="Poveda L."/>
            <person name="Shimizu-Inatsugi R."/>
            <person name="Baeten J."/>
            <person name="Francoijs K.J."/>
            <person name="Nataraja K.N."/>
            <person name="Reddy Y.A.N."/>
            <person name="Phadnis S."/>
            <person name="Ravikumar R.L."/>
            <person name="Schlapbach R."/>
            <person name="Sreeman S.M."/>
            <person name="Shimizu K.K."/>
        </authorList>
    </citation>
    <scope>NUCLEOTIDE SEQUENCE</scope>
</reference>
<comment type="subcellular location">
    <subcellularLocation>
        <location evidence="1">Cytoplasm</location>
        <location evidence="1">Cytoskeleton</location>
    </subcellularLocation>
</comment>
<dbReference type="InterPro" id="IPR016024">
    <property type="entry name" value="ARM-type_fold"/>
</dbReference>
<dbReference type="GO" id="GO:0051010">
    <property type="term" value="F:microtubule plus-end binding"/>
    <property type="evidence" value="ECO:0007669"/>
    <property type="project" value="InterPro"/>
</dbReference>
<evidence type="ECO:0000256" key="2">
    <source>
        <dbReference type="ARBA" id="ARBA00022490"/>
    </source>
</evidence>
<keyword evidence="2" id="KW-0963">Cytoplasm</keyword>
<dbReference type="SMART" id="SM01349">
    <property type="entry name" value="TOG"/>
    <property type="match status" value="2"/>
</dbReference>
<reference evidence="9" key="2">
    <citation type="submission" date="2021-12" db="EMBL/GenBank/DDBJ databases">
        <title>Resequencing data analysis of finger millet.</title>
        <authorList>
            <person name="Hatakeyama M."/>
            <person name="Aluri S."/>
            <person name="Balachadran M.T."/>
            <person name="Sivarajan S.R."/>
            <person name="Poveda L."/>
            <person name="Shimizu-Inatsugi R."/>
            <person name="Schlapbach R."/>
            <person name="Sreeman S.M."/>
            <person name="Shimizu K.K."/>
        </authorList>
    </citation>
    <scope>NUCLEOTIDE SEQUENCE</scope>
</reference>
<keyword evidence="4" id="KW-0206">Cytoskeleton</keyword>
<dbReference type="InterPro" id="IPR045110">
    <property type="entry name" value="XMAP215"/>
</dbReference>
<dbReference type="Pfam" id="PF12348">
    <property type="entry name" value="CLASP_N"/>
    <property type="match status" value="1"/>
</dbReference>
<evidence type="ECO:0000256" key="3">
    <source>
        <dbReference type="ARBA" id="ARBA00022737"/>
    </source>
</evidence>
<evidence type="ECO:0000256" key="4">
    <source>
        <dbReference type="ARBA" id="ARBA00023212"/>
    </source>
</evidence>
<evidence type="ECO:0000259" key="8">
    <source>
        <dbReference type="SMART" id="SM01349"/>
    </source>
</evidence>
<dbReference type="PROSITE" id="PS50077">
    <property type="entry name" value="HEAT_REPEAT"/>
    <property type="match status" value="1"/>
</dbReference>
<evidence type="ECO:0000313" key="10">
    <source>
        <dbReference type="Proteomes" id="UP001054889"/>
    </source>
</evidence>
<dbReference type="FunFam" id="1.25.10.10:FF:000155">
    <property type="entry name" value="Protein MOR1"/>
    <property type="match status" value="1"/>
</dbReference>
<dbReference type="GO" id="GO:0046785">
    <property type="term" value="P:microtubule polymerization"/>
    <property type="evidence" value="ECO:0007669"/>
    <property type="project" value="InterPro"/>
</dbReference>
<dbReference type="InterPro" id="IPR048491">
    <property type="entry name" value="XMAP215_CLASP_TOG"/>
</dbReference>
<gene>
    <name evidence="9" type="primary">gb04421</name>
    <name evidence="9" type="ORF">PR202_gb04421</name>
</gene>
<name>A0AAV5E3S3_ELECO</name>
<accession>A0AAV5E3S3</accession>
<dbReference type="GO" id="GO:0030951">
    <property type="term" value="P:establishment or maintenance of microtubule cytoskeleton polarity"/>
    <property type="evidence" value="ECO:0007669"/>
    <property type="project" value="InterPro"/>
</dbReference>
<dbReference type="PANTHER" id="PTHR12609">
    <property type="entry name" value="MICROTUBULE ASSOCIATED PROTEIN XMAP215"/>
    <property type="match status" value="1"/>
</dbReference>
<dbReference type="GO" id="GO:0061863">
    <property type="term" value="F:microtubule plus end polymerase"/>
    <property type="evidence" value="ECO:0007669"/>
    <property type="project" value="InterPro"/>
</dbReference>
<organism evidence="9 10">
    <name type="scientific">Eleusine coracana subsp. coracana</name>
    <dbReference type="NCBI Taxonomy" id="191504"/>
    <lineage>
        <taxon>Eukaryota</taxon>
        <taxon>Viridiplantae</taxon>
        <taxon>Streptophyta</taxon>
        <taxon>Embryophyta</taxon>
        <taxon>Tracheophyta</taxon>
        <taxon>Spermatophyta</taxon>
        <taxon>Magnoliopsida</taxon>
        <taxon>Liliopsida</taxon>
        <taxon>Poales</taxon>
        <taxon>Poaceae</taxon>
        <taxon>PACMAD clade</taxon>
        <taxon>Chloridoideae</taxon>
        <taxon>Cynodonteae</taxon>
        <taxon>Eleusininae</taxon>
        <taxon>Eleusine</taxon>
    </lineage>
</organism>
<feature type="domain" description="TOG" evidence="8">
    <location>
        <begin position="275"/>
        <end position="515"/>
    </location>
</feature>
<feature type="repeat" description="HEAT" evidence="6">
    <location>
        <begin position="452"/>
        <end position="490"/>
    </location>
</feature>
<keyword evidence="3" id="KW-0677">Repeat</keyword>
<dbReference type="Gene3D" id="1.25.10.10">
    <property type="entry name" value="Leucine-rich Repeat Variant"/>
    <property type="match status" value="2"/>
</dbReference>
<dbReference type="AlphaFoldDB" id="A0AAV5E3S3"/>
<keyword evidence="10" id="KW-1185">Reference proteome</keyword>
<protein>
    <recommendedName>
        <fullName evidence="8">TOG domain-containing protein</fullName>
    </recommendedName>
</protein>
<evidence type="ECO:0000313" key="9">
    <source>
        <dbReference type="EMBL" id="GJN17362.1"/>
    </source>
</evidence>
<dbReference type="GO" id="GO:0005856">
    <property type="term" value="C:cytoskeleton"/>
    <property type="evidence" value="ECO:0007669"/>
    <property type="project" value="UniProtKB-SubCell"/>
</dbReference>
<sequence length="519" mass="57507">MSTEDEKLLKEAKKFPWDERLQHKNWKVRNDANIDLAALCDSITDPKDARLREFGPLFKKTVADSNAPVQEKALDALLAFQRAADADASRYAKEVCDAIVAKCLTGRPKTVEKAQAAFLLWVELEAAEVFLDAMEKAIKNKVAKAVVPAIDVMFQALSEFGGKVVPPKRILKMLPELFDHPDQNVRASSKGLTLELCRWIGKEPVKSILFEKMRDTMKKELEAELANVSGIAKPTRKIRSEQEKELEEEAVPETTGANTSEEAAPDAPMEIDEYDLVDPVDILTPLEKSGFWDGVKATKWSERRDAVAELTKLASTKKLLLLCQTILLDSYCTILLLQLITDVNLAVSVEATQAIGNLARGLRAQFSGNARMLLPVLLEKLKEKKPTMTEALSQTLQALHKSGCFALMDVIEDVRVAVKNKVPLVRSLTLNWVAFCIETSNKQTVLKLHKEYVPICMECLNDGTPEVRDASFSVLAAIAKMVGMKPLERSLEKLDDVRKKKLSDMIGSATDTVVSSGTG</sequence>
<comment type="caution">
    <text evidence="9">The sequence shown here is derived from an EMBL/GenBank/DDBJ whole genome shotgun (WGS) entry which is preliminary data.</text>
</comment>
<dbReference type="GO" id="GO:0007051">
    <property type="term" value="P:spindle organization"/>
    <property type="evidence" value="ECO:0007669"/>
    <property type="project" value="InterPro"/>
</dbReference>
<feature type="domain" description="TOG" evidence="8">
    <location>
        <begin position="1"/>
        <end position="234"/>
    </location>
</feature>
<dbReference type="Pfam" id="PF21041">
    <property type="entry name" value="XMAP215_CLASP_TOG"/>
    <property type="match status" value="1"/>
</dbReference>
<evidence type="ECO:0000256" key="1">
    <source>
        <dbReference type="ARBA" id="ARBA00004245"/>
    </source>
</evidence>
<dbReference type="Proteomes" id="UP001054889">
    <property type="component" value="Unassembled WGS sequence"/>
</dbReference>
<dbReference type="InterPro" id="IPR034085">
    <property type="entry name" value="TOG"/>
</dbReference>
<dbReference type="SUPFAM" id="SSF48371">
    <property type="entry name" value="ARM repeat"/>
    <property type="match status" value="1"/>
</dbReference>
<dbReference type="InterPro" id="IPR021133">
    <property type="entry name" value="HEAT_type_2"/>
</dbReference>
<evidence type="ECO:0000256" key="5">
    <source>
        <dbReference type="ARBA" id="ARBA00025722"/>
    </source>
</evidence>
<feature type="region of interest" description="Disordered" evidence="7">
    <location>
        <begin position="236"/>
        <end position="265"/>
    </location>
</feature>
<dbReference type="FunFam" id="1.25.10.10:FF:000019">
    <property type="entry name" value="Cytoskeleton-associated protein 5"/>
    <property type="match status" value="1"/>
</dbReference>
<comment type="similarity">
    <text evidence="5">Belongs to the TOG/XMAP215 family.</text>
</comment>
<dbReference type="InterPro" id="IPR011989">
    <property type="entry name" value="ARM-like"/>
</dbReference>
<dbReference type="InterPro" id="IPR024395">
    <property type="entry name" value="CLASP_N_dom"/>
</dbReference>
<evidence type="ECO:0000256" key="7">
    <source>
        <dbReference type="SAM" id="MobiDB-lite"/>
    </source>
</evidence>